<dbReference type="OrthoDB" id="2690153at2759"/>
<evidence type="ECO:0000256" key="1">
    <source>
        <dbReference type="ARBA" id="ARBA00001974"/>
    </source>
</evidence>
<dbReference type="VEuPathDB" id="FungiDB:PV10_02732"/>
<accession>A0A438NC67</accession>
<dbReference type="PANTHER" id="PTHR43004:SF19">
    <property type="entry name" value="BINDING MONOOXYGENASE, PUTATIVE (JCVI)-RELATED"/>
    <property type="match status" value="1"/>
</dbReference>
<dbReference type="EMBL" id="NAJM01000008">
    <property type="protein sequence ID" value="RVX73372.1"/>
    <property type="molecule type" value="Genomic_DNA"/>
</dbReference>
<dbReference type="InterPro" id="IPR036188">
    <property type="entry name" value="FAD/NAD-bd_sf"/>
</dbReference>
<sequence length="600" mass="67226">MSETIDFQVIIIGGGGCGLSMSSFLSNFGVDHALFDRKTNASALPKAHYLNQRTMETFRTHNMQREIQEKSCPMKFMSQVAWATSLGGNERLDRKIIHKFACFGNDNTSEKARAYQMDSPERSANVPLCRMEPILRRIAEEKNTGGIRFGHEVVDFEDRGDHVEVTVKDQDDTVKTYRCRYLVGADGGRLVGHKLGISMEGRTGIADMVSVHFRADLSEYWDDRFFGCHFINGSCGTILESGAIVPMGPTWGKGSEEWVFHFGFALDDEARFQEEKLIPRIRDLLKIPDLQIDIHRISHWIIERVLADRYRLGNVFLAGDAAHKRPPTTGLGLNTAIEDALNLAWKLAMVIKHEVSEKILDTYETERRPVGKRNCDWGLFTFENSAVINAAIGLVAGQTENNKARFEALYEDSLTGRTIQAQVRKMIESQCIEFGAHGIELGFTYDEGLRISDGTEEPEVDPLGQTYSPTTRPGHRLPHAWLQLHLDDSIVSTHDLVGSKGSFLLLTDDSGKSWIEASKRLVVRHKVPIAVAQVGSQYKDMEDQWEQFGQLKEGGAILVRPDNFVAWRSKGPSNTGGRELEDAFESLLGFAQPLVNGILH</sequence>
<dbReference type="SUPFAM" id="SSF51905">
    <property type="entry name" value="FAD/NAD(P)-binding domain"/>
    <property type="match status" value="1"/>
</dbReference>
<dbReference type="Gene3D" id="3.50.50.60">
    <property type="entry name" value="FAD/NAD(P)-binding domain"/>
    <property type="match status" value="1"/>
</dbReference>
<feature type="domain" description="FAD-binding" evidence="5">
    <location>
        <begin position="7"/>
        <end position="376"/>
    </location>
</feature>
<evidence type="ECO:0000259" key="5">
    <source>
        <dbReference type="Pfam" id="PF01494"/>
    </source>
</evidence>
<dbReference type="PRINTS" id="PR00420">
    <property type="entry name" value="RNGMNOXGNASE"/>
</dbReference>
<dbReference type="AlphaFoldDB" id="A0A438NC67"/>
<comment type="cofactor">
    <cofactor evidence="1">
        <name>FAD</name>
        <dbReference type="ChEBI" id="CHEBI:57692"/>
    </cofactor>
</comment>
<organism evidence="6 7">
    <name type="scientific">Exophiala mesophila</name>
    <name type="common">Black yeast-like fungus</name>
    <dbReference type="NCBI Taxonomy" id="212818"/>
    <lineage>
        <taxon>Eukaryota</taxon>
        <taxon>Fungi</taxon>
        <taxon>Dikarya</taxon>
        <taxon>Ascomycota</taxon>
        <taxon>Pezizomycotina</taxon>
        <taxon>Eurotiomycetes</taxon>
        <taxon>Chaetothyriomycetidae</taxon>
        <taxon>Chaetothyriales</taxon>
        <taxon>Herpotrichiellaceae</taxon>
        <taxon>Exophiala</taxon>
    </lineage>
</organism>
<dbReference type="PANTHER" id="PTHR43004">
    <property type="entry name" value="TRK SYSTEM POTASSIUM UPTAKE PROTEIN"/>
    <property type="match status" value="1"/>
</dbReference>
<dbReference type="Pfam" id="PF21274">
    <property type="entry name" value="Rng_hyd_C"/>
    <property type="match status" value="1"/>
</dbReference>
<keyword evidence="4" id="KW-0560">Oxidoreductase</keyword>
<dbReference type="Proteomes" id="UP000288859">
    <property type="component" value="Unassembled WGS sequence"/>
</dbReference>
<dbReference type="Gene3D" id="3.40.30.120">
    <property type="match status" value="1"/>
</dbReference>
<evidence type="ECO:0000256" key="4">
    <source>
        <dbReference type="ARBA" id="ARBA00023002"/>
    </source>
</evidence>
<dbReference type="Pfam" id="PF01494">
    <property type="entry name" value="FAD_binding_3"/>
    <property type="match status" value="1"/>
</dbReference>
<evidence type="ECO:0000256" key="2">
    <source>
        <dbReference type="ARBA" id="ARBA00022630"/>
    </source>
</evidence>
<proteinExistence type="predicted"/>
<gene>
    <name evidence="6" type="ORF">B0A52_03014</name>
</gene>
<keyword evidence="3" id="KW-0274">FAD</keyword>
<evidence type="ECO:0000256" key="3">
    <source>
        <dbReference type="ARBA" id="ARBA00022827"/>
    </source>
</evidence>
<evidence type="ECO:0000313" key="6">
    <source>
        <dbReference type="EMBL" id="RVX73372.1"/>
    </source>
</evidence>
<keyword evidence="2" id="KW-0285">Flavoprotein</keyword>
<dbReference type="GO" id="GO:0071949">
    <property type="term" value="F:FAD binding"/>
    <property type="evidence" value="ECO:0007669"/>
    <property type="project" value="InterPro"/>
</dbReference>
<reference evidence="6 7" key="1">
    <citation type="submission" date="2017-03" db="EMBL/GenBank/DDBJ databases">
        <title>Genomes of endolithic fungi from Antarctica.</title>
        <authorList>
            <person name="Coleine C."/>
            <person name="Masonjones S."/>
            <person name="Stajich J.E."/>
        </authorList>
    </citation>
    <scope>NUCLEOTIDE SEQUENCE [LARGE SCALE GENOMIC DNA]</scope>
    <source>
        <strain evidence="6 7">CCFEE 6314</strain>
    </source>
</reference>
<protein>
    <recommendedName>
        <fullName evidence="5">FAD-binding domain-containing protein</fullName>
    </recommendedName>
</protein>
<dbReference type="GO" id="GO:0016709">
    <property type="term" value="F:oxidoreductase activity, acting on paired donors, with incorporation or reduction of molecular oxygen, NAD(P)H as one donor, and incorporation of one atom of oxygen"/>
    <property type="evidence" value="ECO:0007669"/>
    <property type="project" value="UniProtKB-ARBA"/>
</dbReference>
<name>A0A438NC67_EXOME</name>
<comment type="caution">
    <text evidence="6">The sequence shown here is derived from an EMBL/GenBank/DDBJ whole genome shotgun (WGS) entry which is preliminary data.</text>
</comment>
<dbReference type="InterPro" id="IPR050641">
    <property type="entry name" value="RIFMO-like"/>
</dbReference>
<dbReference type="Gene3D" id="3.30.9.10">
    <property type="entry name" value="D-Amino Acid Oxidase, subunit A, domain 2"/>
    <property type="match status" value="1"/>
</dbReference>
<evidence type="ECO:0000313" key="7">
    <source>
        <dbReference type="Proteomes" id="UP000288859"/>
    </source>
</evidence>
<dbReference type="InterPro" id="IPR002938">
    <property type="entry name" value="FAD-bd"/>
</dbReference>